<dbReference type="EMBL" id="CP092876">
    <property type="protein sequence ID" value="UYV76817.1"/>
    <property type="molecule type" value="Genomic_DNA"/>
</dbReference>
<evidence type="ECO:0000313" key="1">
    <source>
        <dbReference type="EMBL" id="UYV76817.1"/>
    </source>
</evidence>
<name>A0ABY6L9A0_9ARAC</name>
<protein>
    <submittedName>
        <fullName evidence="1">Uncharacterized protein</fullName>
    </submittedName>
</protein>
<reference evidence="1 2" key="1">
    <citation type="submission" date="2022-01" db="EMBL/GenBank/DDBJ databases">
        <title>A chromosomal length assembly of Cordylochernes scorpioides.</title>
        <authorList>
            <person name="Zeh D."/>
            <person name="Zeh J."/>
        </authorList>
    </citation>
    <scope>NUCLEOTIDE SEQUENCE [LARGE SCALE GENOMIC DNA]</scope>
    <source>
        <strain evidence="1">IN4F17</strain>
        <tissue evidence="1">Whole Body</tissue>
    </source>
</reference>
<evidence type="ECO:0000313" key="2">
    <source>
        <dbReference type="Proteomes" id="UP001235939"/>
    </source>
</evidence>
<dbReference type="Proteomes" id="UP001235939">
    <property type="component" value="Chromosome 14"/>
</dbReference>
<sequence>MLKGIDYKPYISKLIHELQEDDWGVGGRLVKPEAAKIGWNFFFFIQDVESAHYSNIFITFLNEMFFHKLMGYRRPRLACAVLPKKYPKKRGNTQIFGGALILLADDFRQTLSAIPRSARADELNASLKSTVLWRGRISLPSAEEELACRVVEEELACRSSKEQKLKLKKQKLKRLKLKGTEAQEARGTRSSREQELKKPFVKGLKELEKPFVKELSEAQGLKELKGKEVEDTYKGKGYLQELRNPLIDKSGIYAKFDRLEALYLELVVLNEQYQEILLAKAEATDD</sequence>
<accession>A0ABY6L9A0</accession>
<gene>
    <name evidence="1" type="ORF">LAZ67_14002096</name>
</gene>
<proteinExistence type="predicted"/>
<organism evidence="1 2">
    <name type="scientific">Cordylochernes scorpioides</name>
    <dbReference type="NCBI Taxonomy" id="51811"/>
    <lineage>
        <taxon>Eukaryota</taxon>
        <taxon>Metazoa</taxon>
        <taxon>Ecdysozoa</taxon>
        <taxon>Arthropoda</taxon>
        <taxon>Chelicerata</taxon>
        <taxon>Arachnida</taxon>
        <taxon>Pseudoscorpiones</taxon>
        <taxon>Cheliferoidea</taxon>
        <taxon>Chernetidae</taxon>
        <taxon>Cordylochernes</taxon>
    </lineage>
</organism>
<keyword evidence="2" id="KW-1185">Reference proteome</keyword>